<evidence type="ECO:0000256" key="6">
    <source>
        <dbReference type="ARBA" id="ARBA00023136"/>
    </source>
</evidence>
<gene>
    <name evidence="9" type="ORF">LCGC14_0873550</name>
</gene>
<feature type="transmembrane region" description="Helical" evidence="7">
    <location>
        <begin position="193"/>
        <end position="217"/>
    </location>
</feature>
<feature type="transmembrane region" description="Helical" evidence="7">
    <location>
        <begin position="253"/>
        <end position="275"/>
    </location>
</feature>
<evidence type="ECO:0000256" key="7">
    <source>
        <dbReference type="SAM" id="Phobius"/>
    </source>
</evidence>
<comment type="subcellular location">
    <subcellularLocation>
        <location evidence="1">Cell membrane</location>
        <topology evidence="1">Multi-pass membrane protein</topology>
    </subcellularLocation>
</comment>
<evidence type="ECO:0000259" key="8">
    <source>
        <dbReference type="PROSITE" id="PS50928"/>
    </source>
</evidence>
<keyword evidence="2" id="KW-0813">Transport</keyword>
<organism evidence="9">
    <name type="scientific">marine sediment metagenome</name>
    <dbReference type="NCBI Taxonomy" id="412755"/>
    <lineage>
        <taxon>unclassified sequences</taxon>
        <taxon>metagenomes</taxon>
        <taxon>ecological metagenomes</taxon>
    </lineage>
</organism>
<dbReference type="InterPro" id="IPR050901">
    <property type="entry name" value="BP-dep_ABC_trans_perm"/>
</dbReference>
<dbReference type="GO" id="GO:0055085">
    <property type="term" value="P:transmembrane transport"/>
    <property type="evidence" value="ECO:0007669"/>
    <property type="project" value="InterPro"/>
</dbReference>
<feature type="transmembrane region" description="Helical" evidence="7">
    <location>
        <begin position="223"/>
        <end position="241"/>
    </location>
</feature>
<comment type="caution">
    <text evidence="9">The sequence shown here is derived from an EMBL/GenBank/DDBJ whole genome shotgun (WGS) entry which is preliminary data.</text>
</comment>
<dbReference type="SUPFAM" id="SSF161098">
    <property type="entry name" value="MetI-like"/>
    <property type="match status" value="1"/>
</dbReference>
<keyword evidence="6 7" id="KW-0472">Membrane</keyword>
<evidence type="ECO:0000256" key="3">
    <source>
        <dbReference type="ARBA" id="ARBA00022475"/>
    </source>
</evidence>
<reference evidence="9" key="1">
    <citation type="journal article" date="2015" name="Nature">
        <title>Complex archaea that bridge the gap between prokaryotes and eukaryotes.</title>
        <authorList>
            <person name="Spang A."/>
            <person name="Saw J.H."/>
            <person name="Jorgensen S.L."/>
            <person name="Zaremba-Niedzwiedzka K."/>
            <person name="Martijn J."/>
            <person name="Lind A.E."/>
            <person name="van Eijk R."/>
            <person name="Schleper C."/>
            <person name="Guy L."/>
            <person name="Ettema T.J."/>
        </authorList>
    </citation>
    <scope>NUCLEOTIDE SEQUENCE</scope>
</reference>
<dbReference type="Gene3D" id="1.10.3720.10">
    <property type="entry name" value="MetI-like"/>
    <property type="match status" value="1"/>
</dbReference>
<dbReference type="CDD" id="cd06261">
    <property type="entry name" value="TM_PBP2"/>
    <property type="match status" value="1"/>
</dbReference>
<dbReference type="EMBL" id="LAZR01002710">
    <property type="protein sequence ID" value="KKN26559.1"/>
    <property type="molecule type" value="Genomic_DNA"/>
</dbReference>
<keyword evidence="4 7" id="KW-0812">Transmembrane</keyword>
<accession>A0A0F9P8X7</accession>
<name>A0A0F9P8X7_9ZZZZ</name>
<dbReference type="GO" id="GO:0005886">
    <property type="term" value="C:plasma membrane"/>
    <property type="evidence" value="ECO:0007669"/>
    <property type="project" value="UniProtKB-SubCell"/>
</dbReference>
<dbReference type="Pfam" id="PF00528">
    <property type="entry name" value="BPD_transp_1"/>
    <property type="match status" value="1"/>
</dbReference>
<dbReference type="PANTHER" id="PTHR32243:SF52">
    <property type="entry name" value="ABC TRANSPORTER PERMEASE PROTEIN"/>
    <property type="match status" value="1"/>
</dbReference>
<dbReference type="InterPro" id="IPR000515">
    <property type="entry name" value="MetI-like"/>
</dbReference>
<feature type="transmembrane region" description="Helical" evidence="7">
    <location>
        <begin position="152"/>
        <end position="172"/>
    </location>
</feature>
<feature type="transmembrane region" description="Helical" evidence="7">
    <location>
        <begin position="12"/>
        <end position="33"/>
    </location>
</feature>
<keyword evidence="5 7" id="KW-1133">Transmembrane helix</keyword>
<dbReference type="AlphaFoldDB" id="A0A0F9P8X7"/>
<dbReference type="PANTHER" id="PTHR32243">
    <property type="entry name" value="MALTOSE TRANSPORT SYSTEM PERMEASE-RELATED"/>
    <property type="match status" value="1"/>
</dbReference>
<feature type="transmembrane region" description="Helical" evidence="7">
    <location>
        <begin position="81"/>
        <end position="105"/>
    </location>
</feature>
<evidence type="ECO:0000313" key="9">
    <source>
        <dbReference type="EMBL" id="KKN26559.1"/>
    </source>
</evidence>
<evidence type="ECO:0000256" key="4">
    <source>
        <dbReference type="ARBA" id="ARBA00022692"/>
    </source>
</evidence>
<feature type="transmembrane region" description="Helical" evidence="7">
    <location>
        <begin position="117"/>
        <end position="140"/>
    </location>
</feature>
<evidence type="ECO:0000256" key="2">
    <source>
        <dbReference type="ARBA" id="ARBA00022448"/>
    </source>
</evidence>
<dbReference type="InterPro" id="IPR035906">
    <property type="entry name" value="MetI-like_sf"/>
</dbReference>
<feature type="domain" description="ABC transmembrane type-1" evidence="8">
    <location>
        <begin position="77"/>
        <end position="271"/>
    </location>
</feature>
<proteinExistence type="predicted"/>
<evidence type="ECO:0000256" key="1">
    <source>
        <dbReference type="ARBA" id="ARBA00004651"/>
    </source>
</evidence>
<dbReference type="PROSITE" id="PS50928">
    <property type="entry name" value="ABC_TM1"/>
    <property type="match status" value="1"/>
</dbReference>
<sequence length="284" mass="32624">MKAVRNERFMKVTTYLLLIAWAVFVLFPIYWMLTTSFKSKLDVFLGPKYIPWVDFKPIVQWWIRIFTVEREAVIRPLVNSIIVASISSLLAVLLGTMAAYGLTRFKFKFGPFRNHDILVWIVSQRMMPPIVIVLALFLMFKVVNLLDTRLGMTLIYTAFNLPIAVWMMRNFLSQIPISIEEAAMVDGASRSQIFFRVVLPLTLPSLAATFLLCFIFAWNEFLFALILTFNKASTMPILIASQHFQRGPQWWDISVMSTVAIAPVVIIALSLQRYFVKGLIPISK</sequence>
<keyword evidence="3" id="KW-1003">Cell membrane</keyword>
<evidence type="ECO:0000256" key="5">
    <source>
        <dbReference type="ARBA" id="ARBA00022989"/>
    </source>
</evidence>
<protein>
    <recommendedName>
        <fullName evidence="8">ABC transmembrane type-1 domain-containing protein</fullName>
    </recommendedName>
</protein>